<feature type="compositionally biased region" description="Polar residues" evidence="1">
    <location>
        <begin position="44"/>
        <end position="65"/>
    </location>
</feature>
<keyword evidence="3" id="KW-1185">Reference proteome</keyword>
<dbReference type="EMBL" id="MUJZ01071510">
    <property type="protein sequence ID" value="OTF69248.1"/>
    <property type="molecule type" value="Genomic_DNA"/>
</dbReference>
<evidence type="ECO:0000313" key="2">
    <source>
        <dbReference type="EMBL" id="OTF69248.1"/>
    </source>
</evidence>
<gene>
    <name evidence="2" type="ORF">BLA29_005599</name>
</gene>
<proteinExistence type="predicted"/>
<organism evidence="2 3">
    <name type="scientific">Euroglyphus maynei</name>
    <name type="common">Mayne's house dust mite</name>
    <dbReference type="NCBI Taxonomy" id="6958"/>
    <lineage>
        <taxon>Eukaryota</taxon>
        <taxon>Metazoa</taxon>
        <taxon>Ecdysozoa</taxon>
        <taxon>Arthropoda</taxon>
        <taxon>Chelicerata</taxon>
        <taxon>Arachnida</taxon>
        <taxon>Acari</taxon>
        <taxon>Acariformes</taxon>
        <taxon>Sarcoptiformes</taxon>
        <taxon>Astigmata</taxon>
        <taxon>Psoroptidia</taxon>
        <taxon>Analgoidea</taxon>
        <taxon>Pyroglyphidae</taxon>
        <taxon>Pyroglyphinae</taxon>
        <taxon>Euroglyphus</taxon>
    </lineage>
</organism>
<dbReference type="Proteomes" id="UP000194236">
    <property type="component" value="Unassembled WGS sequence"/>
</dbReference>
<feature type="region of interest" description="Disordered" evidence="1">
    <location>
        <begin position="44"/>
        <end position="68"/>
    </location>
</feature>
<reference evidence="2 3" key="1">
    <citation type="submission" date="2017-03" db="EMBL/GenBank/DDBJ databases">
        <title>Genome Survey of Euroglyphus maynei.</title>
        <authorList>
            <person name="Arlian L.G."/>
            <person name="Morgan M.S."/>
            <person name="Rider S.D."/>
        </authorList>
    </citation>
    <scope>NUCLEOTIDE SEQUENCE [LARGE SCALE GENOMIC DNA]</scope>
    <source>
        <strain evidence="2">Arlian Lab</strain>
        <tissue evidence="2">Whole body</tissue>
    </source>
</reference>
<sequence length="103" mass="11722">MSSDLYRDYSNEILQRPLPKLEPPGHIFEKTEDLNSKIAMEQKATSSASTRINVHQSISPPSGNNMDRKQQWRANVNSAISVFILSLRRNTIQLLNLVKRLSS</sequence>
<evidence type="ECO:0000313" key="3">
    <source>
        <dbReference type="Proteomes" id="UP000194236"/>
    </source>
</evidence>
<protein>
    <submittedName>
        <fullName evidence="2">Uncharacterized protein</fullName>
    </submittedName>
</protein>
<name>A0A1Y3AMT1_EURMA</name>
<evidence type="ECO:0000256" key="1">
    <source>
        <dbReference type="SAM" id="MobiDB-lite"/>
    </source>
</evidence>
<comment type="caution">
    <text evidence="2">The sequence shown here is derived from an EMBL/GenBank/DDBJ whole genome shotgun (WGS) entry which is preliminary data.</text>
</comment>
<dbReference type="AlphaFoldDB" id="A0A1Y3AMT1"/>
<accession>A0A1Y3AMT1</accession>